<proteinExistence type="predicted"/>
<dbReference type="PANTHER" id="PTHR41373:SF1">
    <property type="entry name" value="PHOSPHATIDYLGLYCEROL LYSYLTRANSFERASE C-TERMINAL DOMAIN-CONTAINING PROTEIN"/>
    <property type="match status" value="1"/>
</dbReference>
<dbReference type="Proteomes" id="UP000000503">
    <property type="component" value="Chromosome"/>
</dbReference>
<sequence>MRIPKYPEFIPIGLELKEDLYPRLNMTADGVSEFTFSNLYLFRHRYQYQLSHDDNTIIISGERDGKKFFMTPCSIPSRDVIEDLFAHHDYWKNLSDSVVCSNCINLKDWGIETREDRDNFDYLYLRTDLAELSGKKYHKKRNLVNAFINSYTYEERPLTAELVPQALYVLDEWCKEKNIEGDYVAAKEALERFEYLGLKGAMYYVDNKPAGWCLGESVAKGRMFAVHFEKGLEIYKGIYQFINQAFASSLPKHFLYINREQDLGDEGLRQAKMTYRPCGFVRKYVGTLSDRMSNKS</sequence>
<evidence type="ECO:0000313" key="3">
    <source>
        <dbReference type="Proteomes" id="UP000000503"/>
    </source>
</evidence>
<protein>
    <submittedName>
        <fullName evidence="2">ABC transporter permease</fullName>
    </submittedName>
</protein>
<keyword evidence="3" id="KW-1185">Reference proteome</keyword>
<feature type="domain" description="Phosphatidylglycerol lysyltransferase C-terminal" evidence="1">
    <location>
        <begin position="30"/>
        <end position="285"/>
    </location>
</feature>
<accession>F8EZL6</accession>
<dbReference type="PANTHER" id="PTHR41373">
    <property type="entry name" value="DUF2156 DOMAIN-CONTAINING PROTEIN"/>
    <property type="match status" value="1"/>
</dbReference>
<dbReference type="SUPFAM" id="SSF55729">
    <property type="entry name" value="Acyl-CoA N-acyltransferases (Nat)"/>
    <property type="match status" value="2"/>
</dbReference>
<name>F8EZL6_GRAC1</name>
<dbReference type="EMBL" id="CP002868">
    <property type="protein sequence ID" value="AEJ20740.1"/>
    <property type="molecule type" value="Genomic_DNA"/>
</dbReference>
<dbReference type="PIRSF" id="PIRSF018688">
    <property type="entry name" value="UCP018688"/>
    <property type="match status" value="1"/>
</dbReference>
<evidence type="ECO:0000313" key="2">
    <source>
        <dbReference type="EMBL" id="AEJ20740.1"/>
    </source>
</evidence>
<dbReference type="InterPro" id="IPR024320">
    <property type="entry name" value="LPG_synthase_C"/>
</dbReference>
<dbReference type="eggNOG" id="COG4866">
    <property type="taxonomic scope" value="Bacteria"/>
</dbReference>
<dbReference type="InterPro" id="IPR016732">
    <property type="entry name" value="UCP018688"/>
</dbReference>
<reference evidence="3" key="1">
    <citation type="journal article" date="2013" name="Stand. Genomic Sci.">
        <title>Genome sequence of the thermophilic fresh-water bacterium Spirochaeta caldaria type strain (H1(T)), reclassification of Spirochaeta caldaria, Spirochaeta stenostrepta, and Spirochaeta zuelzerae in the genus Treponema as Treponema caldaria comb. nov., Treponema stenostrepta comb. nov., and Treponema zuelzerae comb. nov., and emendation of the genus Treponema.</title>
        <authorList>
            <person name="Abt B."/>
            <person name="Goker M."/>
            <person name="Scheuner C."/>
            <person name="Han C."/>
            <person name="Lu M."/>
            <person name="Misra M."/>
            <person name="Lapidus A."/>
            <person name="Nolan M."/>
            <person name="Lucas S."/>
            <person name="Hammon N."/>
            <person name="Deshpande S."/>
            <person name="Cheng J.F."/>
            <person name="Tapia R."/>
            <person name="Goodwin L.A."/>
            <person name="Pitluck S."/>
            <person name="Liolios K."/>
            <person name="Pagani I."/>
            <person name="Ivanova N."/>
            <person name="Mavromatis K."/>
            <person name="Mikhailova N."/>
            <person name="Huntemann M."/>
            <person name="Pati A."/>
            <person name="Chen A."/>
            <person name="Palaniappan K."/>
            <person name="Land M."/>
            <person name="Hauser L."/>
            <person name="Jeffries C.D."/>
            <person name="Rohde M."/>
            <person name="Spring S."/>
            <person name="Gronow S."/>
            <person name="Detter J.C."/>
            <person name="Bristow J."/>
            <person name="Eisen J.A."/>
            <person name="Markowitz V."/>
            <person name="Hugenholtz P."/>
            <person name="Kyrpides N.C."/>
            <person name="Woyke T."/>
            <person name="Klenk H.P."/>
        </authorList>
    </citation>
    <scope>NUCLEOTIDE SEQUENCE</scope>
    <source>
        <strain evidence="3">ATCC 51460 / DSM 7334 / H1</strain>
    </source>
</reference>
<dbReference type="KEGG" id="scd:Spica_2642"/>
<dbReference type="Gene3D" id="3.40.630.30">
    <property type="match status" value="1"/>
</dbReference>
<evidence type="ECO:0000259" key="1">
    <source>
        <dbReference type="Pfam" id="PF09924"/>
    </source>
</evidence>
<dbReference type="OrthoDB" id="9765580at2"/>
<organism evidence="2 3">
    <name type="scientific">Gracilinema caldarium (strain ATCC 51460 / DSM 7334 / H1)</name>
    <name type="common">Treponema caldarium</name>
    <dbReference type="NCBI Taxonomy" id="744872"/>
    <lineage>
        <taxon>Bacteria</taxon>
        <taxon>Pseudomonadati</taxon>
        <taxon>Spirochaetota</taxon>
        <taxon>Spirochaetia</taxon>
        <taxon>Spirochaetales</taxon>
        <taxon>Breznakiellaceae</taxon>
        <taxon>Gracilinema</taxon>
    </lineage>
</organism>
<gene>
    <name evidence="2" type="ordered locus">Spica_2642</name>
</gene>
<dbReference type="AlphaFoldDB" id="F8EZL6"/>
<dbReference type="Pfam" id="PF09924">
    <property type="entry name" value="LPG_synthase_C"/>
    <property type="match status" value="1"/>
</dbReference>
<dbReference type="InterPro" id="IPR016181">
    <property type="entry name" value="Acyl_CoA_acyltransferase"/>
</dbReference>
<dbReference type="STRING" id="744872.Spica_2642"/>
<dbReference type="RefSeq" id="WP_013970018.1">
    <property type="nucleotide sequence ID" value="NC_015732.1"/>
</dbReference>
<dbReference type="HOGENOM" id="CLU_058411_0_0_12"/>